<organism evidence="2 3">
    <name type="scientific">Paraburkholderia acidicola</name>
    <dbReference type="NCBI Taxonomy" id="1912599"/>
    <lineage>
        <taxon>Bacteria</taxon>
        <taxon>Pseudomonadati</taxon>
        <taxon>Pseudomonadota</taxon>
        <taxon>Betaproteobacteria</taxon>
        <taxon>Burkholderiales</taxon>
        <taxon>Burkholderiaceae</taxon>
        <taxon>Paraburkholderia</taxon>
    </lineage>
</organism>
<name>A0ABV1LVC0_9BURK</name>
<evidence type="ECO:0000313" key="2">
    <source>
        <dbReference type="EMBL" id="MEQ5843187.1"/>
    </source>
</evidence>
<evidence type="ECO:0000313" key="3">
    <source>
        <dbReference type="Proteomes" id="UP001469089"/>
    </source>
</evidence>
<sequence>MPDNTISGKSQHHNYGNDDSSTQSSKSTGDKNPQRTPAQEGASRFPDLAPAAARLGAAAVAVGVTAARARRGPQALAALATQTRSISYGAGVQPGFNTLRQQSPTLDRTVRTLQQHEDEARAEVDGKVPPGHDFEKYADKFHEGRQFHVELNRGKQPHYDQRTRTVSLMDLSPDTAAHETTHAEDSITGLLTRREDRLASEQHALSRQQRAYQEASGTTDSPPMFENRSVRKMTEEVYQGKKSYPGTLQSSVQGIQSRISNTHVDAHIAGQVGKILFGDGTKAPRYTEGQTLESYVLSAAGCRDRSELTKSPELLRLLNRNEALTDERLRGSDSK</sequence>
<evidence type="ECO:0000256" key="1">
    <source>
        <dbReference type="SAM" id="MobiDB-lite"/>
    </source>
</evidence>
<protein>
    <submittedName>
        <fullName evidence="2">Uncharacterized protein</fullName>
    </submittedName>
</protein>
<dbReference type="Proteomes" id="UP001469089">
    <property type="component" value="Unassembled WGS sequence"/>
</dbReference>
<feature type="compositionally biased region" description="Polar residues" evidence="1">
    <location>
        <begin position="1"/>
        <end position="27"/>
    </location>
</feature>
<gene>
    <name evidence="2" type="ORF">N0A02_27390</name>
</gene>
<reference evidence="2 3" key="1">
    <citation type="journal article" date="2024" name="Chem. Sci.">
        <title>Discovery of a lagriamide polyketide by integrated genome mining, isotopic labeling, and untargeted metabolomics.</title>
        <authorList>
            <person name="Fergusson C.H."/>
            <person name="Saulog J."/>
            <person name="Paulo B.S."/>
            <person name="Wilson D.M."/>
            <person name="Liu D.Y."/>
            <person name="Morehouse N.J."/>
            <person name="Waterworth S."/>
            <person name="Barkei J."/>
            <person name="Gray C.A."/>
            <person name="Kwan J.C."/>
            <person name="Eustaquio A.S."/>
            <person name="Linington R.G."/>
        </authorList>
    </citation>
    <scope>NUCLEOTIDE SEQUENCE [LARGE SCALE GENOMIC DNA]</scope>
    <source>
        <strain evidence="2 3">RL17-338-BIF-B</strain>
    </source>
</reference>
<dbReference type="RefSeq" id="WP_349544889.1">
    <property type="nucleotide sequence ID" value="NZ_JAOALG010000002.1"/>
</dbReference>
<feature type="region of interest" description="Disordered" evidence="1">
    <location>
        <begin position="207"/>
        <end position="226"/>
    </location>
</feature>
<proteinExistence type="predicted"/>
<comment type="caution">
    <text evidence="2">The sequence shown here is derived from an EMBL/GenBank/DDBJ whole genome shotgun (WGS) entry which is preliminary data.</text>
</comment>
<keyword evidence="3" id="KW-1185">Reference proteome</keyword>
<feature type="compositionally biased region" description="Polar residues" evidence="1">
    <location>
        <begin position="207"/>
        <end position="221"/>
    </location>
</feature>
<accession>A0ABV1LVC0</accession>
<dbReference type="EMBL" id="JAOALG010000002">
    <property type="protein sequence ID" value="MEQ5843187.1"/>
    <property type="molecule type" value="Genomic_DNA"/>
</dbReference>
<feature type="region of interest" description="Disordered" evidence="1">
    <location>
        <begin position="1"/>
        <end position="47"/>
    </location>
</feature>